<dbReference type="Proteomes" id="UP001165065">
    <property type="component" value="Unassembled WGS sequence"/>
</dbReference>
<feature type="compositionally biased region" description="Acidic residues" evidence="1">
    <location>
        <begin position="721"/>
        <end position="732"/>
    </location>
</feature>
<organism evidence="2 3">
    <name type="scientific">Triparma columacea</name>
    <dbReference type="NCBI Taxonomy" id="722753"/>
    <lineage>
        <taxon>Eukaryota</taxon>
        <taxon>Sar</taxon>
        <taxon>Stramenopiles</taxon>
        <taxon>Ochrophyta</taxon>
        <taxon>Bolidophyceae</taxon>
        <taxon>Parmales</taxon>
        <taxon>Triparmaceae</taxon>
        <taxon>Triparma</taxon>
    </lineage>
</organism>
<feature type="region of interest" description="Disordered" evidence="1">
    <location>
        <begin position="59"/>
        <end position="88"/>
    </location>
</feature>
<evidence type="ECO:0008006" key="4">
    <source>
        <dbReference type="Google" id="ProtNLM"/>
    </source>
</evidence>
<accession>A0A9W7LFS1</accession>
<dbReference type="AlphaFoldDB" id="A0A9W7LFS1"/>
<evidence type="ECO:0000313" key="2">
    <source>
        <dbReference type="EMBL" id="GMI48311.1"/>
    </source>
</evidence>
<evidence type="ECO:0000256" key="1">
    <source>
        <dbReference type="SAM" id="MobiDB-lite"/>
    </source>
</evidence>
<reference evidence="3" key="1">
    <citation type="journal article" date="2023" name="Commun. Biol.">
        <title>Genome analysis of Parmales, the sister group of diatoms, reveals the evolutionary specialization of diatoms from phago-mixotrophs to photoautotrophs.</title>
        <authorList>
            <person name="Ban H."/>
            <person name="Sato S."/>
            <person name="Yoshikawa S."/>
            <person name="Yamada K."/>
            <person name="Nakamura Y."/>
            <person name="Ichinomiya M."/>
            <person name="Sato N."/>
            <person name="Blanc-Mathieu R."/>
            <person name="Endo H."/>
            <person name="Kuwata A."/>
            <person name="Ogata H."/>
        </authorList>
    </citation>
    <scope>NUCLEOTIDE SEQUENCE [LARGE SCALE GENOMIC DNA]</scope>
</reference>
<comment type="caution">
    <text evidence="2">The sequence shown here is derived from an EMBL/GenBank/DDBJ whole genome shotgun (WGS) entry which is preliminary data.</text>
</comment>
<name>A0A9W7LFS1_9STRA</name>
<sequence>MYHTEPSDPTITHFNHELSDSKFTKNSIEIAPSTRNLADSLNSFTSFLPRAHNLSSNTFDFNKQPTDSNQATLISDNENPHSKPTSTHFQTSDFNEVKGLIDSNALVPISTAYDNLKNFTIVDVMVVRKFKPTDDPTSFTAKSRLVPRGDTIAYSDNTSNTAHLQPRPLTYAPTIDAIPKRIFFNIASSNGANCQLLDFTQAFGQPKLDPNGPQYLLRYPPRYRTPEIDQLLINHCTQDSPDAPTIIPSNSHYILLRLNSYLYGLPEAARKWYLLLTKHVMDLDYEQHPRWQCFFKRIEPDSSVSFLILHVDDIVGMNDGCQDDHISQTFNELRQHLTAKEHTDLNGSYFLNVRYIQNDDRTWTADQHSYIENLRLKFPIFPQTRQHPTTQLPANYDIGLGGDSTCETDVLALEEHFNFQYSSLAGSLIYLLETREDVRASTVFVCTHSKLPGRKHFLAINHLLNYIYETKHLVFNFAKRYAKTHSLHALTESYPPTPKDHIRYLFSPRLANGKAPELPDGLPPNKSGFLEVFHCFDAEHKSHTNGKAILAYAIFYGNSLIQFNVKIPKLTAPDTTCAEAQASSAGAASLSNIVSNLELFNIYKLDRSNPPPTFCDNKSLVECIINHKDTPIPHTQPHIRLHAQRLHDYHRNGDTALSHIYSALNTSDIGTKTLPKIANAIHTASLLNMQQTDDKWFTRILQPIATRAKLEHDSLIAIIDDADSDSNPDIDDYDVKIPHQPSLSPPGGG</sequence>
<feature type="region of interest" description="Disordered" evidence="1">
    <location>
        <begin position="721"/>
        <end position="749"/>
    </location>
</feature>
<dbReference type="OrthoDB" id="418757at2759"/>
<evidence type="ECO:0000313" key="3">
    <source>
        <dbReference type="Proteomes" id="UP001165065"/>
    </source>
</evidence>
<keyword evidence="3" id="KW-1185">Reference proteome</keyword>
<protein>
    <recommendedName>
        <fullName evidence="4">Reverse transcriptase Ty1/copia-type domain-containing protein</fullName>
    </recommendedName>
</protein>
<dbReference type="EMBL" id="BRYA01000385">
    <property type="protein sequence ID" value="GMI48311.1"/>
    <property type="molecule type" value="Genomic_DNA"/>
</dbReference>
<proteinExistence type="predicted"/>
<gene>
    <name evidence="2" type="ORF">TrCOL_g10495</name>
</gene>